<accession>A0A2T0RX76</accession>
<dbReference type="AlphaFoldDB" id="A0A2T0RX76"/>
<keyword evidence="2" id="KW-1185">Reference proteome</keyword>
<evidence type="ECO:0008006" key="3">
    <source>
        <dbReference type="Google" id="ProtNLM"/>
    </source>
</evidence>
<comment type="caution">
    <text evidence="1">The sequence shown here is derived from an EMBL/GenBank/DDBJ whole genome shotgun (WGS) entry which is preliminary data.</text>
</comment>
<reference evidence="1 2" key="1">
    <citation type="submission" date="2018-03" db="EMBL/GenBank/DDBJ databases">
        <title>Genomic Encyclopedia of Archaeal and Bacterial Type Strains, Phase II (KMG-II): from individual species to whole genera.</title>
        <authorList>
            <person name="Goeker M."/>
        </authorList>
    </citation>
    <scope>NUCLEOTIDE SEQUENCE [LARGE SCALE GENOMIC DNA]</scope>
    <source>
        <strain evidence="1 2">DSM 45348</strain>
    </source>
</reference>
<evidence type="ECO:0000313" key="1">
    <source>
        <dbReference type="EMBL" id="PRY25784.1"/>
    </source>
</evidence>
<name>A0A2T0RX76_9ACTN</name>
<gene>
    <name evidence="1" type="ORF">CLV70_112150</name>
</gene>
<organism evidence="1 2">
    <name type="scientific">Pseudosporangium ferrugineum</name>
    <dbReference type="NCBI Taxonomy" id="439699"/>
    <lineage>
        <taxon>Bacteria</taxon>
        <taxon>Bacillati</taxon>
        <taxon>Actinomycetota</taxon>
        <taxon>Actinomycetes</taxon>
        <taxon>Micromonosporales</taxon>
        <taxon>Micromonosporaceae</taxon>
        <taxon>Pseudosporangium</taxon>
    </lineage>
</organism>
<dbReference type="EMBL" id="PVZG01000012">
    <property type="protein sequence ID" value="PRY25784.1"/>
    <property type="molecule type" value="Genomic_DNA"/>
</dbReference>
<dbReference type="SUPFAM" id="SSF52402">
    <property type="entry name" value="Adenine nucleotide alpha hydrolases-like"/>
    <property type="match status" value="1"/>
</dbReference>
<sequence length="169" mass="18537">MTDLLSPQVTDDPARLARMMGPRRRPVVAVVSFTDADLCAARQAACLARQLDVRLTVAVLRPTTVWLGAAGPLTLPTFADDYDLQLTTALVRALDPIGIPWRLVVLDSFVHSTRLIRELDAGMVIVGAPYGWGNPVGRIRQLWRANRLSRRSSIPVGVWSARRGLSSRG</sequence>
<evidence type="ECO:0000313" key="2">
    <source>
        <dbReference type="Proteomes" id="UP000239209"/>
    </source>
</evidence>
<proteinExistence type="predicted"/>
<dbReference type="RefSeq" id="WP_106128969.1">
    <property type="nucleotide sequence ID" value="NZ_PVZG01000012.1"/>
</dbReference>
<dbReference type="Proteomes" id="UP000239209">
    <property type="component" value="Unassembled WGS sequence"/>
</dbReference>
<protein>
    <recommendedName>
        <fullName evidence="3">Universal stress protein family protein</fullName>
    </recommendedName>
</protein>